<dbReference type="InterPro" id="IPR004182">
    <property type="entry name" value="GRAM"/>
</dbReference>
<dbReference type="EMBL" id="BAABME010011022">
    <property type="protein sequence ID" value="GAA0183117.1"/>
    <property type="molecule type" value="Genomic_DNA"/>
</dbReference>
<dbReference type="InterPro" id="IPR011993">
    <property type="entry name" value="PH-like_dom_sf"/>
</dbReference>
<dbReference type="AlphaFoldDB" id="A0AAV3RRT7"/>
<sequence length="249" mass="28139">MDDTNMQWDEDPEVVSEGKRKKLVRWSKDLVEESSSPPYYEHRNQTSPYVSPLINLSSIEFTSKMESVKDALGRWRQRVGEVSRKAEDLAGNTWQHLNTGPSFTDAALARIAQSAKVLAEGGYEKLFQQTFETVPEEELQNAFACYLSTSVGPVMGVLYVSTEKLAYASDDPLSFKEREATEWNNYKVTIPLHQLKEVNTSSSSSNSSEKYIQVISAGNHEFWFMGFLNYSVAVDLLKEVLKARSLRSA</sequence>
<organism evidence="3 4">
    <name type="scientific">Lithospermum erythrorhizon</name>
    <name type="common">Purple gromwell</name>
    <name type="synonym">Lithospermum officinale var. erythrorhizon</name>
    <dbReference type="NCBI Taxonomy" id="34254"/>
    <lineage>
        <taxon>Eukaryota</taxon>
        <taxon>Viridiplantae</taxon>
        <taxon>Streptophyta</taxon>
        <taxon>Embryophyta</taxon>
        <taxon>Tracheophyta</taxon>
        <taxon>Spermatophyta</taxon>
        <taxon>Magnoliopsida</taxon>
        <taxon>eudicotyledons</taxon>
        <taxon>Gunneridae</taxon>
        <taxon>Pentapetalae</taxon>
        <taxon>asterids</taxon>
        <taxon>lamiids</taxon>
        <taxon>Boraginales</taxon>
        <taxon>Boraginaceae</taxon>
        <taxon>Boraginoideae</taxon>
        <taxon>Lithospermeae</taxon>
        <taxon>Lithospermum</taxon>
    </lineage>
</organism>
<accession>A0AAV3RRT7</accession>
<feature type="domain" description="GRAM" evidence="2">
    <location>
        <begin position="125"/>
        <end position="202"/>
    </location>
</feature>
<evidence type="ECO:0000256" key="1">
    <source>
        <dbReference type="ARBA" id="ARBA00009414"/>
    </source>
</evidence>
<comment type="similarity">
    <text evidence="1">Belongs to the GEM family.</text>
</comment>
<reference evidence="3 4" key="1">
    <citation type="submission" date="2024-01" db="EMBL/GenBank/DDBJ databases">
        <title>The complete chloroplast genome sequence of Lithospermum erythrorhizon: insights into the phylogenetic relationship among Boraginaceae species and the maternal lineages of purple gromwells.</title>
        <authorList>
            <person name="Okada T."/>
            <person name="Watanabe K."/>
        </authorList>
    </citation>
    <scope>NUCLEOTIDE SEQUENCE [LARGE SCALE GENOMIC DNA]</scope>
</reference>
<evidence type="ECO:0000259" key="2">
    <source>
        <dbReference type="SMART" id="SM00568"/>
    </source>
</evidence>
<dbReference type="SMART" id="SM00568">
    <property type="entry name" value="GRAM"/>
    <property type="match status" value="1"/>
</dbReference>
<dbReference type="PANTHER" id="PTHR31969">
    <property type="entry name" value="GEM-LIKE PROTEIN 2"/>
    <property type="match status" value="1"/>
</dbReference>
<protein>
    <recommendedName>
        <fullName evidence="2">GRAM domain-containing protein</fullName>
    </recommendedName>
</protein>
<gene>
    <name evidence="3" type="ORF">LIER_30589</name>
</gene>
<dbReference type="Proteomes" id="UP001454036">
    <property type="component" value="Unassembled WGS sequence"/>
</dbReference>
<evidence type="ECO:0000313" key="3">
    <source>
        <dbReference type="EMBL" id="GAA0183117.1"/>
    </source>
</evidence>
<comment type="caution">
    <text evidence="3">The sequence shown here is derived from an EMBL/GenBank/DDBJ whole genome shotgun (WGS) entry which is preliminary data.</text>
</comment>
<keyword evidence="4" id="KW-1185">Reference proteome</keyword>
<dbReference type="InterPro" id="IPR037848">
    <property type="entry name" value="GEM-like"/>
</dbReference>
<dbReference type="Gene3D" id="2.30.29.30">
    <property type="entry name" value="Pleckstrin-homology domain (PH domain)/Phosphotyrosine-binding domain (PTB)"/>
    <property type="match status" value="1"/>
</dbReference>
<dbReference type="Pfam" id="PF02893">
    <property type="entry name" value="GRAM"/>
    <property type="match status" value="1"/>
</dbReference>
<name>A0AAV3RRT7_LITER</name>
<proteinExistence type="inferred from homology"/>
<evidence type="ECO:0000313" key="4">
    <source>
        <dbReference type="Proteomes" id="UP001454036"/>
    </source>
</evidence>